<evidence type="ECO:0000313" key="2">
    <source>
        <dbReference type="EMBL" id="KAF0412876.1"/>
    </source>
</evidence>
<name>A0A6L5A480_PEDPE</name>
<dbReference type="SUPFAM" id="SSF51735">
    <property type="entry name" value="NAD(P)-binding Rossmann-fold domains"/>
    <property type="match status" value="1"/>
</dbReference>
<dbReference type="EMBL" id="JADOFV010000004">
    <property type="protein sequence ID" value="MBF7127876.1"/>
    <property type="molecule type" value="Genomic_DNA"/>
</dbReference>
<reference evidence="4" key="3">
    <citation type="submission" date="2020-03" db="EMBL/GenBank/DDBJ databases">
        <title>SpeciesPrimer: A bioinformatics pipeline dedicated to the design of qPCR primers for the quantification of bacterial species.</title>
        <authorList>
            <person name="Dreier M."/>
            <person name="Berthoud H."/>
            <person name="Shani N."/>
            <person name="Wechsler D."/>
            <person name="Junier P."/>
        </authorList>
    </citation>
    <scope>NUCLEOTIDE SEQUENCE [LARGE SCALE GENOMIC DNA]</scope>
    <source>
        <strain evidence="4">FAM13073</strain>
    </source>
</reference>
<protein>
    <submittedName>
        <fullName evidence="3">SDR family oxidoreductase</fullName>
    </submittedName>
</protein>
<dbReference type="NCBIfam" id="NF047420">
    <property type="entry name" value="EF_P_mod_YmfI"/>
    <property type="match status" value="1"/>
</dbReference>
<dbReference type="Proteomes" id="UP000743107">
    <property type="component" value="Unassembled WGS sequence"/>
</dbReference>
<dbReference type="Proteomes" id="UP000472573">
    <property type="component" value="Unassembled WGS sequence"/>
</dbReference>
<keyword evidence="4" id="KW-1185">Reference proteome</keyword>
<dbReference type="InterPro" id="IPR036291">
    <property type="entry name" value="NAD(P)-bd_dom_sf"/>
</dbReference>
<dbReference type="EMBL" id="WENB01000004">
    <property type="protein sequence ID" value="KAF0412876.1"/>
    <property type="molecule type" value="Genomic_DNA"/>
</dbReference>
<evidence type="ECO:0000256" key="1">
    <source>
        <dbReference type="ARBA" id="ARBA00006484"/>
    </source>
</evidence>
<dbReference type="AlphaFoldDB" id="A0A6L5A480"/>
<dbReference type="Gene3D" id="3.40.50.720">
    <property type="entry name" value="NAD(P)-binding Rossmann-like Domain"/>
    <property type="match status" value="1"/>
</dbReference>
<accession>A0A6L5A480</accession>
<dbReference type="Pfam" id="PF13561">
    <property type="entry name" value="adh_short_C2"/>
    <property type="match status" value="1"/>
</dbReference>
<dbReference type="PRINTS" id="PR00081">
    <property type="entry name" value="GDHRDH"/>
</dbReference>
<evidence type="ECO:0000313" key="4">
    <source>
        <dbReference type="Proteomes" id="UP000472573"/>
    </source>
</evidence>
<dbReference type="PANTHER" id="PTHR42879">
    <property type="entry name" value="3-OXOACYL-(ACYL-CARRIER-PROTEIN) REDUCTASE"/>
    <property type="match status" value="1"/>
</dbReference>
<proteinExistence type="inferred from homology"/>
<comment type="similarity">
    <text evidence="1">Belongs to the short-chain dehydrogenases/reductases (SDR) family.</text>
</comment>
<gene>
    <name evidence="2" type="ORF">GBO79_06980</name>
    <name evidence="3" type="ORF">ITQ97_08700</name>
</gene>
<dbReference type="InterPro" id="IPR050259">
    <property type="entry name" value="SDR"/>
</dbReference>
<reference evidence="3" key="4">
    <citation type="submission" date="2020-11" db="EMBL/GenBank/DDBJ databases">
        <title>Antibiotic susceptibility profiles of Pediococcus pentosaceus from various origins and their implications for the safety assessment of strains with food-technology applications.</title>
        <authorList>
            <person name="Shani N."/>
            <person name="Oberhaensli S."/>
            <person name="Arias E."/>
        </authorList>
    </citation>
    <scope>NUCLEOTIDE SEQUENCE</scope>
    <source>
        <strain evidence="3">FAM 19164</strain>
    </source>
</reference>
<reference evidence="2 4" key="1">
    <citation type="submission" date="2019-10" db="EMBL/GenBank/DDBJ databases">
        <authorList>
            <person name="Irmler S."/>
            <person name="Berthoud H."/>
            <person name="Roetschi A."/>
            <person name="Arias E."/>
            <person name="Shani N."/>
            <person name="Wuethrich D."/>
            <person name="Bruggmann R."/>
        </authorList>
    </citation>
    <scope>NUCLEOTIDE SEQUENCE [LARGE SCALE GENOMIC DNA]</scope>
    <source>
        <strain evidence="2 4">FAM13073</strain>
    </source>
</reference>
<dbReference type="InterPro" id="IPR002347">
    <property type="entry name" value="SDR_fam"/>
</dbReference>
<dbReference type="PANTHER" id="PTHR42879:SF2">
    <property type="entry name" value="3-OXOACYL-[ACYL-CARRIER-PROTEIN] REDUCTASE FABG"/>
    <property type="match status" value="1"/>
</dbReference>
<evidence type="ECO:0000313" key="5">
    <source>
        <dbReference type="Proteomes" id="UP000743107"/>
    </source>
</evidence>
<comment type="caution">
    <text evidence="3">The sequence shown here is derived from an EMBL/GenBank/DDBJ whole genome shotgun (WGS) entry which is preliminary data.</text>
</comment>
<reference evidence="2" key="2">
    <citation type="submission" date="2019-12" db="EMBL/GenBank/DDBJ databases">
        <title>SpeciesPrimer: A bioinformatics pipeline dedicated to the design of qPCR primers for the quantification of bacterial species.</title>
        <authorList>
            <person name="Dreier M."/>
            <person name="Berthoud H."/>
            <person name="Shani N."/>
            <person name="Wechsler D."/>
            <person name="Junier P."/>
        </authorList>
    </citation>
    <scope>NUCLEOTIDE SEQUENCE</scope>
    <source>
        <strain evidence="2">FAM13073</strain>
    </source>
</reference>
<organism evidence="3 5">
    <name type="scientific">Pediococcus pentosaceus</name>
    <dbReference type="NCBI Taxonomy" id="1255"/>
    <lineage>
        <taxon>Bacteria</taxon>
        <taxon>Bacillati</taxon>
        <taxon>Bacillota</taxon>
        <taxon>Bacilli</taxon>
        <taxon>Lactobacillales</taxon>
        <taxon>Lactobacillaceae</taxon>
        <taxon>Pediococcus</taxon>
    </lineage>
</organism>
<sequence length="241" mass="26402">MKFALICGASGNIGTAISKDLAQKGWSLYLHYYQNEATTNQLANELRAEYPQQDFLTIQANFRSEDAAQKISQNIFGLNAVVFAQGTTIYQLFDCFSAQQLENLWQEQLKTPMLVIQKVIKKISSAENGRIVFIGSIYGAVGSSMEVPYSAIKGGISSFVNAYSKEVASLGVTVNAVAPGAVATKMNDEFNQTEIEAVNEEIPVGRFGDPSEISHIIQSIMDERASYLTGQTIYVDGGWKK</sequence>
<dbReference type="RefSeq" id="WP_060743874.1">
    <property type="nucleotide sequence ID" value="NZ_BEWQ01000005.1"/>
</dbReference>
<evidence type="ECO:0000313" key="3">
    <source>
        <dbReference type="EMBL" id="MBF7127876.1"/>
    </source>
</evidence>